<dbReference type="SUPFAM" id="SSF54001">
    <property type="entry name" value="Cysteine proteinases"/>
    <property type="match status" value="1"/>
</dbReference>
<dbReference type="Gene3D" id="3.90.70.10">
    <property type="entry name" value="Cysteine proteinases"/>
    <property type="match status" value="1"/>
</dbReference>
<gene>
    <name evidence="5" type="ORF">IAB26_00550</name>
</gene>
<dbReference type="EMBL" id="DVFT01000008">
    <property type="protein sequence ID" value="HIQ95033.1"/>
    <property type="molecule type" value="Genomic_DNA"/>
</dbReference>
<comment type="caution">
    <text evidence="5">The sequence shown here is derived from an EMBL/GenBank/DDBJ whole genome shotgun (WGS) entry which is preliminary data.</text>
</comment>
<dbReference type="GO" id="GO:0006508">
    <property type="term" value="P:proteolysis"/>
    <property type="evidence" value="ECO:0007669"/>
    <property type="project" value="InterPro"/>
</dbReference>
<reference evidence="5" key="2">
    <citation type="journal article" date="2021" name="PeerJ">
        <title>Extensive microbial diversity within the chicken gut microbiome revealed by metagenomics and culture.</title>
        <authorList>
            <person name="Gilroy R."/>
            <person name="Ravi A."/>
            <person name="Getino M."/>
            <person name="Pursley I."/>
            <person name="Horton D.L."/>
            <person name="Alikhan N.F."/>
            <person name="Baker D."/>
            <person name="Gharbi K."/>
            <person name="Hall N."/>
            <person name="Watson M."/>
            <person name="Adriaenssens E.M."/>
            <person name="Foster-Nyarko E."/>
            <person name="Jarju S."/>
            <person name="Secka A."/>
            <person name="Antonio M."/>
            <person name="Oren A."/>
            <person name="Chaudhuri R.R."/>
            <person name="La Ragione R."/>
            <person name="Hildebrand F."/>
            <person name="Pallen M.J."/>
        </authorList>
    </citation>
    <scope>NUCLEOTIDE SEQUENCE</scope>
    <source>
        <strain evidence="5">ChiSjej3B21-11622</strain>
    </source>
</reference>
<evidence type="ECO:0000256" key="2">
    <source>
        <dbReference type="SAM" id="MobiDB-lite"/>
    </source>
</evidence>
<evidence type="ECO:0000256" key="1">
    <source>
        <dbReference type="ARBA" id="ARBA00008455"/>
    </source>
</evidence>
<dbReference type="PROSITE" id="PS00139">
    <property type="entry name" value="THIOL_PROTEASE_CYS"/>
    <property type="match status" value="1"/>
</dbReference>
<protein>
    <submittedName>
        <fullName evidence="5">Peptidase C1</fullName>
    </submittedName>
</protein>
<evidence type="ECO:0000313" key="6">
    <source>
        <dbReference type="Proteomes" id="UP000886886"/>
    </source>
</evidence>
<keyword evidence="3" id="KW-0812">Transmembrane</keyword>
<organism evidence="5 6">
    <name type="scientific">Candidatus Limivivens merdigallinarum</name>
    <dbReference type="NCBI Taxonomy" id="2840859"/>
    <lineage>
        <taxon>Bacteria</taxon>
        <taxon>Bacillati</taxon>
        <taxon>Bacillota</taxon>
        <taxon>Clostridia</taxon>
        <taxon>Lachnospirales</taxon>
        <taxon>Lachnospiraceae</taxon>
        <taxon>Lachnospiraceae incertae sedis</taxon>
        <taxon>Candidatus Limivivens</taxon>
    </lineage>
</organism>
<dbReference type="Proteomes" id="UP000886886">
    <property type="component" value="Unassembled WGS sequence"/>
</dbReference>
<feature type="domain" description="Peptidase C1A papain C-terminal" evidence="4">
    <location>
        <begin position="66"/>
        <end position="287"/>
    </location>
</feature>
<dbReference type="AlphaFoldDB" id="A0A9D0ZSX0"/>
<dbReference type="InterPro" id="IPR038765">
    <property type="entry name" value="Papain-like_cys_pep_sf"/>
</dbReference>
<dbReference type="InterPro" id="IPR013128">
    <property type="entry name" value="Peptidase_C1A"/>
</dbReference>
<evidence type="ECO:0000259" key="4">
    <source>
        <dbReference type="SMART" id="SM00645"/>
    </source>
</evidence>
<feature type="compositionally biased region" description="Low complexity" evidence="2">
    <location>
        <begin position="42"/>
        <end position="51"/>
    </location>
</feature>
<dbReference type="PANTHER" id="PTHR12411">
    <property type="entry name" value="CYSTEINE PROTEASE FAMILY C1-RELATED"/>
    <property type="match status" value="1"/>
</dbReference>
<sequence length="454" mass="50114">MIEKLQTLIKLAIVCLVVYLVYGMYQPDADRLIGELRASLTGGRTGTVSSSEETEGKGETERSLILPESYDLRIEGRAPSVKNQGQLGTCWAIAATSALESALLPGETMVFSADHMSIQNGYAKSQNDGGAYTMAMAYLASWKGPVLESQDPYGDGYSPEGLSAVKHVQEMRMLHNASLQEIKEAVMRYGAVQSSLYVDIQDVSSSAYYNDSRASYCYQGEEEANHDILIIGWDDNYQPQNFLTTVTSPGAFICQNSWGTSFGENGVFYVSYEDAQLGTYCTVYTGIEETGNFDHIYQSDLLGWVGQLGYDTDTCYFANVYEAGGNETLEAVGFYATGRNTEYEIYIAEDFYSTLSLVSWMPDATGSFEDAGFYTVRLPNPVSLEQGQRYAVVVKIRTPGERYPVAMEYQADANSAAADISDGEGYISLGGYRWTNTEDSYQCNVCLKAYTRNR</sequence>
<keyword evidence="3" id="KW-0472">Membrane</keyword>
<dbReference type="InterPro" id="IPR000169">
    <property type="entry name" value="Pept_cys_AS"/>
</dbReference>
<feature type="region of interest" description="Disordered" evidence="2">
    <location>
        <begin position="42"/>
        <end position="62"/>
    </location>
</feature>
<dbReference type="Pfam" id="PF18560">
    <property type="entry name" value="Lectin_like"/>
    <property type="match status" value="1"/>
</dbReference>
<feature type="transmembrane region" description="Helical" evidence="3">
    <location>
        <begin position="7"/>
        <end position="25"/>
    </location>
</feature>
<evidence type="ECO:0000313" key="5">
    <source>
        <dbReference type="EMBL" id="HIQ95033.1"/>
    </source>
</evidence>
<keyword evidence="3" id="KW-1133">Transmembrane helix</keyword>
<dbReference type="CDD" id="cd02619">
    <property type="entry name" value="Peptidase_C1"/>
    <property type="match status" value="1"/>
</dbReference>
<dbReference type="InterPro" id="IPR000668">
    <property type="entry name" value="Peptidase_C1A_C"/>
</dbReference>
<comment type="similarity">
    <text evidence="1">Belongs to the peptidase C1 family.</text>
</comment>
<dbReference type="InterPro" id="IPR040528">
    <property type="entry name" value="Lectin-like"/>
</dbReference>
<dbReference type="GO" id="GO:0008234">
    <property type="term" value="F:cysteine-type peptidase activity"/>
    <property type="evidence" value="ECO:0007669"/>
    <property type="project" value="InterPro"/>
</dbReference>
<evidence type="ECO:0000256" key="3">
    <source>
        <dbReference type="SAM" id="Phobius"/>
    </source>
</evidence>
<name>A0A9D0ZSX0_9FIRM</name>
<dbReference type="Pfam" id="PF00112">
    <property type="entry name" value="Peptidase_C1"/>
    <property type="match status" value="1"/>
</dbReference>
<accession>A0A9D0ZSX0</accession>
<proteinExistence type="inferred from homology"/>
<reference evidence="5" key="1">
    <citation type="submission" date="2020-10" db="EMBL/GenBank/DDBJ databases">
        <authorList>
            <person name="Gilroy R."/>
        </authorList>
    </citation>
    <scope>NUCLEOTIDE SEQUENCE</scope>
    <source>
        <strain evidence="5">ChiSjej3B21-11622</strain>
    </source>
</reference>
<dbReference type="SMART" id="SM00645">
    <property type="entry name" value="Pept_C1"/>
    <property type="match status" value="1"/>
</dbReference>